<feature type="region of interest" description="Disordered" evidence="1">
    <location>
        <begin position="107"/>
        <end position="160"/>
    </location>
</feature>
<feature type="compositionally biased region" description="Acidic residues" evidence="1">
    <location>
        <begin position="112"/>
        <end position="135"/>
    </location>
</feature>
<feature type="compositionally biased region" description="Basic and acidic residues" evidence="1">
    <location>
        <begin position="136"/>
        <end position="160"/>
    </location>
</feature>
<evidence type="ECO:0000256" key="1">
    <source>
        <dbReference type="SAM" id="MobiDB-lite"/>
    </source>
</evidence>
<evidence type="ECO:0000256" key="2">
    <source>
        <dbReference type="SAM" id="Phobius"/>
    </source>
</evidence>
<keyword evidence="2" id="KW-0812">Transmembrane</keyword>
<sequence>MNRVRYLRGVRFWASTICYPGTRSRDLWTRRSRSADDHNVFFTTLVIIIADVTLVKVRFNHRSIATFQWTPEYFCFILRVIKIKQTPLIGQERETFLRSVSSSIGTITEQTERDDDDEDEDDDDEDEDSDEEEEEKPPAKKAKQEKQPAKKEAKAPETPKKAESVSVAKVFFVPVNVELSAKDVVESLGKVVDKDDPALMINVHNTFTGIPPSKIECRVLMEVSKPENKEKFNETFSFKVKNTQLSFEKIKDQGPKNEGGQQGRGDRQFALEVRLTGLPKDLSEHLSESKSAVEEAVLEAVDNKYNRSDISSTFLSKDREFGAIVLTSEPFFRDLLALGELDINGTSVNVEARPVKVFASCNNAGYDKDALESGLKSLVGAANITEFCYIDGKDPVVVAKDFYTAKKLVLEICEHNISGQSFKFTSPFIYVKPAGFGQGGQQGGGGGGFRGRNSGGFSGGRGGGGGGFRGGRGGSFGGGDRRGGGGGGGRGGFGGGRGGGGRGGQSKRFSPY</sequence>
<proteinExistence type="predicted"/>
<evidence type="ECO:0000313" key="3">
    <source>
        <dbReference type="EMBL" id="CAG6696115.1"/>
    </source>
</evidence>
<accession>A0A8D8TWH2</accession>
<protein>
    <recommendedName>
        <fullName evidence="4">Nucleolin</fullName>
    </recommendedName>
</protein>
<dbReference type="EMBL" id="HBUF01327350">
    <property type="protein sequence ID" value="CAG6696137.1"/>
    <property type="molecule type" value="Transcribed_RNA"/>
</dbReference>
<dbReference type="AlphaFoldDB" id="A0A8D8TWH2"/>
<keyword evidence="2" id="KW-0472">Membrane</keyword>
<feature type="region of interest" description="Disordered" evidence="1">
    <location>
        <begin position="441"/>
        <end position="512"/>
    </location>
</feature>
<organism evidence="3">
    <name type="scientific">Cacopsylla melanoneura</name>
    <dbReference type="NCBI Taxonomy" id="428564"/>
    <lineage>
        <taxon>Eukaryota</taxon>
        <taxon>Metazoa</taxon>
        <taxon>Ecdysozoa</taxon>
        <taxon>Arthropoda</taxon>
        <taxon>Hexapoda</taxon>
        <taxon>Insecta</taxon>
        <taxon>Pterygota</taxon>
        <taxon>Neoptera</taxon>
        <taxon>Paraneoptera</taxon>
        <taxon>Hemiptera</taxon>
        <taxon>Sternorrhyncha</taxon>
        <taxon>Psylloidea</taxon>
        <taxon>Psyllidae</taxon>
        <taxon>Psyllinae</taxon>
        <taxon>Cacopsylla</taxon>
    </lineage>
</organism>
<dbReference type="EMBL" id="HBUF01327344">
    <property type="protein sequence ID" value="CAG6696122.1"/>
    <property type="molecule type" value="Transcribed_RNA"/>
</dbReference>
<feature type="transmembrane region" description="Helical" evidence="2">
    <location>
        <begin position="40"/>
        <end position="59"/>
    </location>
</feature>
<dbReference type="EMBL" id="HBUF01327341">
    <property type="protein sequence ID" value="CAG6696115.1"/>
    <property type="molecule type" value="Transcribed_RNA"/>
</dbReference>
<feature type="compositionally biased region" description="Gly residues" evidence="1">
    <location>
        <begin position="441"/>
        <end position="504"/>
    </location>
</feature>
<reference evidence="3" key="1">
    <citation type="submission" date="2021-05" db="EMBL/GenBank/DDBJ databases">
        <authorList>
            <person name="Alioto T."/>
            <person name="Alioto T."/>
            <person name="Gomez Garrido J."/>
        </authorList>
    </citation>
    <scope>NUCLEOTIDE SEQUENCE</scope>
</reference>
<evidence type="ECO:0008006" key="4">
    <source>
        <dbReference type="Google" id="ProtNLM"/>
    </source>
</evidence>
<keyword evidence="2" id="KW-1133">Transmembrane helix</keyword>
<name>A0A8D8TWH2_9HEMI</name>